<protein>
    <submittedName>
        <fullName evidence="1">Uncharacterized protein</fullName>
    </submittedName>
</protein>
<comment type="caution">
    <text evidence="1">The sequence shown here is derived from an EMBL/GenBank/DDBJ whole genome shotgun (WGS) entry which is preliminary data.</text>
</comment>
<dbReference type="AlphaFoldDB" id="A0A812LTZ6"/>
<keyword evidence="2" id="KW-1185">Reference proteome</keyword>
<organism evidence="1 2">
    <name type="scientific">Symbiodinium necroappetens</name>
    <dbReference type="NCBI Taxonomy" id="1628268"/>
    <lineage>
        <taxon>Eukaryota</taxon>
        <taxon>Sar</taxon>
        <taxon>Alveolata</taxon>
        <taxon>Dinophyceae</taxon>
        <taxon>Suessiales</taxon>
        <taxon>Symbiodiniaceae</taxon>
        <taxon>Symbiodinium</taxon>
    </lineage>
</organism>
<dbReference type="EMBL" id="CAJNJA010009972">
    <property type="protein sequence ID" value="CAE7252512.1"/>
    <property type="molecule type" value="Genomic_DNA"/>
</dbReference>
<dbReference type="Proteomes" id="UP000601435">
    <property type="component" value="Unassembled WGS sequence"/>
</dbReference>
<sequence>MLHRPLLSFTRHLDADYEPGISAPRPASCYGRSSQLRCAVGCLGLRHGRLEAAGRGHFLAKHSFAPVRWPKSLQDAYASKDAVMQWSIWEDHGTQGFRV</sequence>
<evidence type="ECO:0000313" key="2">
    <source>
        <dbReference type="Proteomes" id="UP000601435"/>
    </source>
</evidence>
<evidence type="ECO:0000313" key="1">
    <source>
        <dbReference type="EMBL" id="CAE7252512.1"/>
    </source>
</evidence>
<gene>
    <name evidence="1" type="ORF">SNEC2469_LOCUS5311</name>
</gene>
<accession>A0A812LTZ6</accession>
<reference evidence="1" key="1">
    <citation type="submission" date="2021-02" db="EMBL/GenBank/DDBJ databases">
        <authorList>
            <person name="Dougan E. K."/>
            <person name="Rhodes N."/>
            <person name="Thang M."/>
            <person name="Chan C."/>
        </authorList>
    </citation>
    <scope>NUCLEOTIDE SEQUENCE</scope>
</reference>
<proteinExistence type="predicted"/>
<name>A0A812LTZ6_9DINO</name>